<feature type="transmembrane region" description="Helical" evidence="6">
    <location>
        <begin position="428"/>
        <end position="446"/>
    </location>
</feature>
<keyword evidence="4 6" id="KW-1133">Transmembrane helix</keyword>
<dbReference type="PANTHER" id="PTHR30618">
    <property type="entry name" value="NCS1 FAMILY PURINE/PYRIMIDINE TRANSPORTER"/>
    <property type="match status" value="1"/>
</dbReference>
<feature type="transmembrane region" description="Helical" evidence="6">
    <location>
        <begin position="169"/>
        <end position="191"/>
    </location>
</feature>
<keyword evidence="8" id="KW-1185">Reference proteome</keyword>
<dbReference type="InterPro" id="IPR001248">
    <property type="entry name" value="Pur-cyt_permease"/>
</dbReference>
<feature type="transmembrane region" description="Helical" evidence="6">
    <location>
        <begin position="241"/>
        <end position="263"/>
    </location>
</feature>
<dbReference type="Gene3D" id="1.10.4160.10">
    <property type="entry name" value="Hydantoin permease"/>
    <property type="match status" value="2"/>
</dbReference>
<dbReference type="InterPro" id="IPR045225">
    <property type="entry name" value="Uracil/uridine/allantoin_perm"/>
</dbReference>
<feature type="transmembrane region" description="Helical" evidence="6">
    <location>
        <begin position="346"/>
        <end position="369"/>
    </location>
</feature>
<reference evidence="7 8" key="1">
    <citation type="journal article" date="2016" name="Genome Biol. Evol.">
        <title>Draft genome sequence of an aflatoxigenic Aspergillus species, A. bombycis.</title>
        <authorList>
            <person name="Moore G.G."/>
            <person name="Mack B.M."/>
            <person name="Beltz S.B."/>
            <person name="Gilbert M.K."/>
        </authorList>
    </citation>
    <scope>NUCLEOTIDE SEQUENCE [LARGE SCALE GENOMIC DNA]</scope>
    <source>
        <strain evidence="8">NRRL 26010</strain>
    </source>
</reference>
<organism evidence="7 8">
    <name type="scientific">Aspergillus bombycis</name>
    <dbReference type="NCBI Taxonomy" id="109264"/>
    <lineage>
        <taxon>Eukaryota</taxon>
        <taxon>Fungi</taxon>
        <taxon>Dikarya</taxon>
        <taxon>Ascomycota</taxon>
        <taxon>Pezizomycotina</taxon>
        <taxon>Eurotiomycetes</taxon>
        <taxon>Eurotiomycetidae</taxon>
        <taxon>Eurotiales</taxon>
        <taxon>Aspergillaceae</taxon>
        <taxon>Aspergillus</taxon>
    </lineage>
</organism>
<evidence type="ECO:0000313" key="7">
    <source>
        <dbReference type="EMBL" id="OGM39779.1"/>
    </source>
</evidence>
<keyword evidence="3 6" id="KW-0812">Transmembrane</keyword>
<dbReference type="EMBL" id="LYCR01000178">
    <property type="protein sequence ID" value="OGM39779.1"/>
    <property type="molecule type" value="Genomic_DNA"/>
</dbReference>
<dbReference type="RefSeq" id="XP_022383496.1">
    <property type="nucleotide sequence ID" value="XM_022538739.1"/>
</dbReference>
<evidence type="ECO:0000256" key="3">
    <source>
        <dbReference type="ARBA" id="ARBA00022692"/>
    </source>
</evidence>
<evidence type="ECO:0000256" key="1">
    <source>
        <dbReference type="ARBA" id="ARBA00004141"/>
    </source>
</evidence>
<evidence type="ECO:0008006" key="9">
    <source>
        <dbReference type="Google" id="ProtNLM"/>
    </source>
</evidence>
<dbReference type="OrthoDB" id="2018619at2759"/>
<comment type="similarity">
    <text evidence="2">Belongs to the purine-cytosine permease (2.A.39) family.</text>
</comment>
<name>A0A1F7ZKE5_9EURO</name>
<accession>A0A1F7ZKE5</accession>
<evidence type="ECO:0000313" key="8">
    <source>
        <dbReference type="Proteomes" id="UP000179179"/>
    </source>
</evidence>
<dbReference type="Proteomes" id="UP000179179">
    <property type="component" value="Unassembled WGS sequence"/>
</dbReference>
<dbReference type="PANTHER" id="PTHR30618:SF1">
    <property type="entry name" value="URIDINE PERMEASE"/>
    <property type="match status" value="1"/>
</dbReference>
<protein>
    <recommendedName>
        <fullName evidence="9">Uracil permease</fullName>
    </recommendedName>
</protein>
<dbReference type="GO" id="GO:0005886">
    <property type="term" value="C:plasma membrane"/>
    <property type="evidence" value="ECO:0007669"/>
    <property type="project" value="TreeGrafter"/>
</dbReference>
<feature type="transmembrane region" description="Helical" evidence="6">
    <location>
        <begin position="390"/>
        <end position="413"/>
    </location>
</feature>
<comment type="subcellular location">
    <subcellularLocation>
        <location evidence="1">Membrane</location>
        <topology evidence="1">Multi-pass membrane protein</topology>
    </subcellularLocation>
</comment>
<dbReference type="AlphaFoldDB" id="A0A1F7ZKE5"/>
<dbReference type="GeneID" id="34455001"/>
<comment type="caution">
    <text evidence="7">The sequence shown here is derived from an EMBL/GenBank/DDBJ whole genome shotgun (WGS) entry which is preliminary data.</text>
</comment>
<keyword evidence="5 6" id="KW-0472">Membrane</keyword>
<feature type="transmembrane region" description="Helical" evidence="6">
    <location>
        <begin position="198"/>
        <end position="221"/>
    </location>
</feature>
<dbReference type="GO" id="GO:0015205">
    <property type="term" value="F:nucleobase transmembrane transporter activity"/>
    <property type="evidence" value="ECO:0007669"/>
    <property type="project" value="TreeGrafter"/>
</dbReference>
<gene>
    <name evidence="7" type="ORF">ABOM_011611</name>
</gene>
<dbReference type="Pfam" id="PF02133">
    <property type="entry name" value="Transp_cyt_pur"/>
    <property type="match status" value="2"/>
</dbReference>
<evidence type="ECO:0000256" key="6">
    <source>
        <dbReference type="SAM" id="Phobius"/>
    </source>
</evidence>
<evidence type="ECO:0000256" key="5">
    <source>
        <dbReference type="ARBA" id="ARBA00023136"/>
    </source>
</evidence>
<sequence length="515" mass="57908">MKVLATLHERLIVRSVDRDGTPRTVEFLDNDSIRPTKVQDRTWTHITYLAFWFSASGNVSNLYAASTGLTVGLSMWESIICQLGGQILAGILMALNGRAGALYRIPFPVLCRSSWGPLGALWSTFNRAVMAIVWNCVNAVQGAQCLNVLLRSIFPSMANIPNMMGSKSALTSAGMICFSIFWFINCAFLFTPIPKMRILVYIKVVAYYSATVAMLAWTLSLSGSSKHTLRSHSTIHGTEKSWMVVKFFWLGLASVATFVSNAADLQRYARRPNDVILGQVFSFPVANFYHFHHGLCDSCYQMGNDIAALLPKYLNVKRAVFICAGKQALAEISTSLWSLIDEYSPIFLSSYQIFLSAIAGILLCDYYLIRRGRLCIPELYTMNPEARYHYLRGINFRAFAVYLVSIGPSFYAFPNQLGVKAPLSIQRFYYISYPMGLLIAFLGYYLSCRCFPIVGMVRTWGWHEPREYIDDHDSTRDDATIDFDAVDISRRGSDAFDSVFAEGIKRDEDIKRAIA</sequence>
<proteinExistence type="inferred from homology"/>
<evidence type="ECO:0000256" key="2">
    <source>
        <dbReference type="ARBA" id="ARBA00008974"/>
    </source>
</evidence>
<evidence type="ECO:0000256" key="4">
    <source>
        <dbReference type="ARBA" id="ARBA00022989"/>
    </source>
</evidence>